<feature type="compositionally biased region" description="Low complexity" evidence="6">
    <location>
        <begin position="66"/>
        <end position="82"/>
    </location>
</feature>
<dbReference type="PANTHER" id="PTHR21043">
    <property type="entry name" value="IOJAP SUPERFAMILY ORTHOLOG"/>
    <property type="match status" value="1"/>
</dbReference>
<feature type="region of interest" description="Disordered" evidence="6">
    <location>
        <begin position="123"/>
        <end position="199"/>
    </location>
</feature>
<evidence type="ECO:0000256" key="5">
    <source>
        <dbReference type="ARBA" id="ARBA00073331"/>
    </source>
</evidence>
<keyword evidence="8" id="KW-1185">Reference proteome</keyword>
<evidence type="ECO:0000256" key="2">
    <source>
        <dbReference type="ARBA" id="ARBA00010574"/>
    </source>
</evidence>
<gene>
    <name evidence="7" type="ORF">EGW08_015389</name>
</gene>
<dbReference type="Proteomes" id="UP000271974">
    <property type="component" value="Unassembled WGS sequence"/>
</dbReference>
<evidence type="ECO:0000256" key="6">
    <source>
        <dbReference type="SAM" id="MobiDB-lite"/>
    </source>
</evidence>
<comment type="caution">
    <text evidence="7">The sequence shown here is derived from an EMBL/GenBank/DDBJ whole genome shotgun (WGS) entry which is preliminary data.</text>
</comment>
<evidence type="ECO:0000256" key="4">
    <source>
        <dbReference type="ARBA" id="ARBA00053669"/>
    </source>
</evidence>
<protein>
    <recommendedName>
        <fullName evidence="5">Mitochondrial assembly of ribosomal large subunit protein 1</fullName>
    </recommendedName>
</protein>
<dbReference type="GO" id="GO:0017148">
    <property type="term" value="P:negative regulation of translation"/>
    <property type="evidence" value="ECO:0007669"/>
    <property type="project" value="TreeGrafter"/>
</dbReference>
<dbReference type="Gene3D" id="3.30.460.10">
    <property type="entry name" value="Beta Polymerase, domain 2"/>
    <property type="match status" value="1"/>
</dbReference>
<evidence type="ECO:0000256" key="1">
    <source>
        <dbReference type="ARBA" id="ARBA00004173"/>
    </source>
</evidence>
<dbReference type="GO" id="GO:0043023">
    <property type="term" value="F:ribosomal large subunit binding"/>
    <property type="evidence" value="ECO:0007669"/>
    <property type="project" value="TreeGrafter"/>
</dbReference>
<dbReference type="AlphaFoldDB" id="A0A433T5S0"/>
<sequence length="433" mass="48849">MAPSSRLLKGATMQSIKCCSCFSLQTSHCVVQQFQNSRPDSYRFLSILYKLRKNTDPTKVERPTIRSYQSSRSRSVSQGVSRGQDHDNLSYSYLKNCRKSNCFSSGDYLSKLIVRSLSVSSKCATSSHDNDPEHQSTGTRSSGTKGTDGGEKKDKSILDNDPELKSIIEDIKRDFANEKPKNKTPETPSSHEKQSCESSILASEIDDNSRLEFTAEDQFEYDYSVAEDIEEYDYIDESESVQHQIQPEKDIPISLERGNSGVFELDELLLLLDRLGAENIVSFPVPPEAKFCDHMVVVSAKSRRHLQAINEEMLYIHKRKKSQSDNHLVVEGLNKSDWCAMDLGNIVLHVFYGKLREYYNIESLWILGPDKDPKCQEADQDPYALSAEDLFWLQAAKSKETSGSEQTDQELSSSGHVSDSHAGWGSSPRQSRH</sequence>
<dbReference type="InterPro" id="IPR043519">
    <property type="entry name" value="NT_sf"/>
</dbReference>
<dbReference type="SUPFAM" id="SSF81301">
    <property type="entry name" value="Nucleotidyltransferase"/>
    <property type="match status" value="1"/>
</dbReference>
<dbReference type="STRING" id="188477.A0A433T5S0"/>
<feature type="compositionally biased region" description="Polar residues" evidence="6">
    <location>
        <begin position="403"/>
        <end position="417"/>
    </location>
</feature>
<evidence type="ECO:0000313" key="7">
    <source>
        <dbReference type="EMBL" id="RUS76856.1"/>
    </source>
</evidence>
<comment type="function">
    <text evidence="4">Required for normal mitochondrial ribosome function and mitochondrial translation. May play a role in ribosome biogenesis by preventing premature association of the 28S and 39S ribosomal subunits. Interacts with mitochondrial ribosomal protein uL14m (MRPL14), probably blocking formation of intersubunit bridge B8, preventing association of the 28S and 39S ribosomal subunits. Addition to isolated mitochondrial ribosomal subunits partially inhibits translation, probably by interfering with the association of the 28S and 39S ribosomal subunits and the formation of functional ribosomes. May also participate in the assembly and/or regulation of the stability of the large subunit of the mitochondrial ribosome. May function as a ribosomal silencing factor.</text>
</comment>
<proteinExistence type="inferred from homology"/>
<evidence type="ECO:0000256" key="3">
    <source>
        <dbReference type="ARBA" id="ARBA00023128"/>
    </source>
</evidence>
<dbReference type="OrthoDB" id="21330at2759"/>
<dbReference type="FunFam" id="3.30.460.10:FF:000018">
    <property type="entry name" value="Mitochondrial assembly of ribosomal large subunit 1"/>
    <property type="match status" value="1"/>
</dbReference>
<dbReference type="Pfam" id="PF02410">
    <property type="entry name" value="RsfS"/>
    <property type="match status" value="1"/>
</dbReference>
<dbReference type="EMBL" id="RQTK01000629">
    <property type="protein sequence ID" value="RUS76856.1"/>
    <property type="molecule type" value="Genomic_DNA"/>
</dbReference>
<dbReference type="GO" id="GO:0005739">
    <property type="term" value="C:mitochondrion"/>
    <property type="evidence" value="ECO:0007669"/>
    <property type="project" value="UniProtKB-SubCell"/>
</dbReference>
<accession>A0A433T5S0</accession>
<feature type="compositionally biased region" description="Low complexity" evidence="6">
    <location>
        <begin position="136"/>
        <end position="145"/>
    </location>
</feature>
<feature type="region of interest" description="Disordered" evidence="6">
    <location>
        <begin position="398"/>
        <end position="433"/>
    </location>
</feature>
<dbReference type="NCBIfam" id="TIGR00090">
    <property type="entry name" value="rsfS_iojap_ybeB"/>
    <property type="match status" value="1"/>
</dbReference>
<dbReference type="GO" id="GO:0090071">
    <property type="term" value="P:negative regulation of ribosome biogenesis"/>
    <property type="evidence" value="ECO:0007669"/>
    <property type="project" value="TreeGrafter"/>
</dbReference>
<dbReference type="HAMAP" id="MF_01477">
    <property type="entry name" value="Iojap_RsfS"/>
    <property type="match status" value="1"/>
</dbReference>
<keyword evidence="3" id="KW-0496">Mitochondrion</keyword>
<organism evidence="7 8">
    <name type="scientific">Elysia chlorotica</name>
    <name type="common">Eastern emerald elysia</name>
    <name type="synonym">Sea slug</name>
    <dbReference type="NCBI Taxonomy" id="188477"/>
    <lineage>
        <taxon>Eukaryota</taxon>
        <taxon>Metazoa</taxon>
        <taxon>Spiralia</taxon>
        <taxon>Lophotrochozoa</taxon>
        <taxon>Mollusca</taxon>
        <taxon>Gastropoda</taxon>
        <taxon>Heterobranchia</taxon>
        <taxon>Euthyneura</taxon>
        <taxon>Panpulmonata</taxon>
        <taxon>Sacoglossa</taxon>
        <taxon>Placobranchoidea</taxon>
        <taxon>Plakobranchidae</taxon>
        <taxon>Elysia</taxon>
    </lineage>
</organism>
<name>A0A433T5S0_ELYCH</name>
<comment type="similarity">
    <text evidence="2">Belongs to the Iojap/RsfS family.</text>
</comment>
<dbReference type="InterPro" id="IPR004394">
    <property type="entry name" value="Iojap/RsfS/C7orf30"/>
</dbReference>
<reference evidence="7 8" key="1">
    <citation type="submission" date="2019-01" db="EMBL/GenBank/DDBJ databases">
        <title>A draft genome assembly of the solar-powered sea slug Elysia chlorotica.</title>
        <authorList>
            <person name="Cai H."/>
            <person name="Li Q."/>
            <person name="Fang X."/>
            <person name="Li J."/>
            <person name="Curtis N.E."/>
            <person name="Altenburger A."/>
            <person name="Shibata T."/>
            <person name="Feng M."/>
            <person name="Maeda T."/>
            <person name="Schwartz J.A."/>
            <person name="Shigenobu S."/>
            <person name="Lundholm N."/>
            <person name="Nishiyama T."/>
            <person name="Yang H."/>
            <person name="Hasebe M."/>
            <person name="Li S."/>
            <person name="Pierce S.K."/>
            <person name="Wang J."/>
        </authorList>
    </citation>
    <scope>NUCLEOTIDE SEQUENCE [LARGE SCALE GENOMIC DNA]</scope>
    <source>
        <strain evidence="7">EC2010</strain>
        <tissue evidence="7">Whole organism of an adult</tissue>
    </source>
</reference>
<evidence type="ECO:0000313" key="8">
    <source>
        <dbReference type="Proteomes" id="UP000271974"/>
    </source>
</evidence>
<comment type="subcellular location">
    <subcellularLocation>
        <location evidence="1">Mitochondrion</location>
    </subcellularLocation>
</comment>
<dbReference type="PANTHER" id="PTHR21043:SF0">
    <property type="entry name" value="MITOCHONDRIAL ASSEMBLY OF RIBOSOMAL LARGE SUBUNIT PROTEIN 1"/>
    <property type="match status" value="1"/>
</dbReference>
<feature type="compositionally biased region" description="Basic and acidic residues" evidence="6">
    <location>
        <begin position="148"/>
        <end position="195"/>
    </location>
</feature>
<feature type="region of interest" description="Disordered" evidence="6">
    <location>
        <begin position="58"/>
        <end position="84"/>
    </location>
</feature>